<dbReference type="SUPFAM" id="SSF53067">
    <property type="entry name" value="Actin-like ATPase domain"/>
    <property type="match status" value="2"/>
</dbReference>
<dbReference type="InterPro" id="IPR002731">
    <property type="entry name" value="ATPase_BadF"/>
</dbReference>
<dbReference type="CDD" id="cd24082">
    <property type="entry name" value="ASKHA_NBD_GspK-like"/>
    <property type="match status" value="1"/>
</dbReference>
<dbReference type="Pfam" id="PF01869">
    <property type="entry name" value="BcrAD_BadFG"/>
    <property type="match status" value="1"/>
</dbReference>
<gene>
    <name evidence="2" type="ORF">ACFOES_13515</name>
</gene>
<evidence type="ECO:0000313" key="3">
    <source>
        <dbReference type="Proteomes" id="UP001595443"/>
    </source>
</evidence>
<dbReference type="InterPro" id="IPR043129">
    <property type="entry name" value="ATPase_NBD"/>
</dbReference>
<protein>
    <submittedName>
        <fullName evidence="2">BadF/BadG/BcrA/BcrD ATPase family protein</fullName>
    </submittedName>
</protein>
<dbReference type="PANTHER" id="PTHR43190:SF3">
    <property type="entry name" value="N-ACETYL-D-GLUCOSAMINE KINASE"/>
    <property type="match status" value="1"/>
</dbReference>
<dbReference type="InterPro" id="IPR052519">
    <property type="entry name" value="Euk-type_GlcNAc_Kinase"/>
</dbReference>
<organism evidence="2 3">
    <name type="scientific">Acidimangrovimonas pyrenivorans</name>
    <dbReference type="NCBI Taxonomy" id="2030798"/>
    <lineage>
        <taxon>Bacteria</taxon>
        <taxon>Pseudomonadati</taxon>
        <taxon>Pseudomonadota</taxon>
        <taxon>Alphaproteobacteria</taxon>
        <taxon>Rhodobacterales</taxon>
        <taxon>Paracoccaceae</taxon>
        <taxon>Acidimangrovimonas</taxon>
    </lineage>
</organism>
<comment type="caution">
    <text evidence="2">The sequence shown here is derived from an EMBL/GenBank/DDBJ whole genome shotgun (WGS) entry which is preliminary data.</text>
</comment>
<keyword evidence="3" id="KW-1185">Reference proteome</keyword>
<evidence type="ECO:0000259" key="1">
    <source>
        <dbReference type="Pfam" id="PF01869"/>
    </source>
</evidence>
<dbReference type="Proteomes" id="UP001595443">
    <property type="component" value="Unassembled WGS sequence"/>
</dbReference>
<sequence length="280" mass="27901">MPFLLGIDGGGTGCRAVLADAAGRILGQGRSGPANIVTDLEGARGSILAAAGQAGAEAGVEVSAVHAVLGLAGANLPDYARRLAALLPFARSRIVSDAVIALKGALGEADGVVATIGTGSVFAGQSSGRVSQIGGWGFQLGDEASGAWLGRALLARALHAADGLVETSPLLAALSGEMGGPEAIVDFARSASPADFGRHAPRLFDTDDAAATAILAQADAWIARCIDRLAAGPAAQVTFLGGLGPLFAARLAPRYGARLRPARGSALDGALLLARQEGQP</sequence>
<reference evidence="3" key="1">
    <citation type="journal article" date="2019" name="Int. J. Syst. Evol. Microbiol.">
        <title>The Global Catalogue of Microorganisms (GCM) 10K type strain sequencing project: providing services to taxonomists for standard genome sequencing and annotation.</title>
        <authorList>
            <consortium name="The Broad Institute Genomics Platform"/>
            <consortium name="The Broad Institute Genome Sequencing Center for Infectious Disease"/>
            <person name="Wu L."/>
            <person name="Ma J."/>
        </authorList>
    </citation>
    <scope>NUCLEOTIDE SEQUENCE [LARGE SCALE GENOMIC DNA]</scope>
    <source>
        <strain evidence="3">KCTC 62192</strain>
    </source>
</reference>
<dbReference type="RefSeq" id="WP_377833824.1">
    <property type="nucleotide sequence ID" value="NZ_JBHRSK010000010.1"/>
</dbReference>
<accession>A0ABV7AJ43</accession>
<evidence type="ECO:0000313" key="2">
    <source>
        <dbReference type="EMBL" id="MFC2969118.1"/>
    </source>
</evidence>
<dbReference type="Gene3D" id="3.30.420.40">
    <property type="match status" value="2"/>
</dbReference>
<proteinExistence type="predicted"/>
<dbReference type="EMBL" id="JBHRSK010000010">
    <property type="protein sequence ID" value="MFC2969118.1"/>
    <property type="molecule type" value="Genomic_DNA"/>
</dbReference>
<feature type="domain" description="ATPase BadF/BadG/BcrA/BcrD type" evidence="1">
    <location>
        <begin position="5"/>
        <end position="230"/>
    </location>
</feature>
<name>A0ABV7AJ43_9RHOB</name>
<dbReference type="PANTHER" id="PTHR43190">
    <property type="entry name" value="N-ACETYL-D-GLUCOSAMINE KINASE"/>
    <property type="match status" value="1"/>
</dbReference>